<dbReference type="CDD" id="cd04502">
    <property type="entry name" value="SGNH_hydrolase_like_7"/>
    <property type="match status" value="1"/>
</dbReference>
<sequence length="203" mass="23070">MELIDNEIKQLVQRVRVEPPGSIVFYGSSTIRLWETLEQDFSQLHLLNLGFGGSTLAACAWHFERLVVPAQPRAVILYAGDNDLGENRQPEEVYLFFCALAEKMQRYLPGVPVWFISIKPSPARWSIIEHIQKANTLIASEIARLPNAEFLDLSAMMLTGQGQPRTELYQPDGLHLNANGYALWRDQLMQRCDALRTIQVEMA</sequence>
<dbReference type="Proteomes" id="UP000187941">
    <property type="component" value="Chromosome"/>
</dbReference>
<reference evidence="2 3" key="1">
    <citation type="submission" date="2016-01" db="EMBL/GenBank/DDBJ databases">
        <authorList>
            <person name="Oliw E.H."/>
        </authorList>
    </citation>
    <scope>NUCLEOTIDE SEQUENCE [LARGE SCALE GENOMIC DNA]</scope>
    <source>
        <strain evidence="2 3">DY10</strain>
    </source>
</reference>
<dbReference type="InterPro" id="IPR051532">
    <property type="entry name" value="Ester_Hydrolysis_Enzymes"/>
</dbReference>
<evidence type="ECO:0000313" key="2">
    <source>
        <dbReference type="EMBL" id="AQG82581.1"/>
    </source>
</evidence>
<organism evidence="2 3">
    <name type="scientific">Spirosoma montaniterrae</name>
    <dbReference type="NCBI Taxonomy" id="1178516"/>
    <lineage>
        <taxon>Bacteria</taxon>
        <taxon>Pseudomonadati</taxon>
        <taxon>Bacteroidota</taxon>
        <taxon>Cytophagia</taxon>
        <taxon>Cytophagales</taxon>
        <taxon>Cytophagaceae</taxon>
        <taxon>Spirosoma</taxon>
    </lineage>
</organism>
<keyword evidence="3" id="KW-1185">Reference proteome</keyword>
<dbReference type="InterPro" id="IPR036514">
    <property type="entry name" value="SGNH_hydro_sf"/>
</dbReference>
<dbReference type="AlphaFoldDB" id="A0A1P9X4N9"/>
<dbReference type="Pfam" id="PF13472">
    <property type="entry name" value="Lipase_GDSL_2"/>
    <property type="match status" value="1"/>
</dbReference>
<dbReference type="RefSeq" id="WP_077134084.1">
    <property type="nucleotide sequence ID" value="NZ_CP014263.1"/>
</dbReference>
<evidence type="ECO:0000259" key="1">
    <source>
        <dbReference type="Pfam" id="PF13472"/>
    </source>
</evidence>
<dbReference type="PANTHER" id="PTHR30383:SF5">
    <property type="entry name" value="SGNH HYDROLASE-TYPE ESTERASE DOMAIN-CONTAINING PROTEIN"/>
    <property type="match status" value="1"/>
</dbReference>
<dbReference type="PANTHER" id="PTHR30383">
    <property type="entry name" value="THIOESTERASE 1/PROTEASE 1/LYSOPHOSPHOLIPASE L1"/>
    <property type="match status" value="1"/>
</dbReference>
<protein>
    <submittedName>
        <fullName evidence="2">GDSL family lipase</fullName>
    </submittedName>
</protein>
<evidence type="ECO:0000313" key="3">
    <source>
        <dbReference type="Proteomes" id="UP000187941"/>
    </source>
</evidence>
<dbReference type="EMBL" id="CP014263">
    <property type="protein sequence ID" value="AQG82581.1"/>
    <property type="molecule type" value="Genomic_DNA"/>
</dbReference>
<gene>
    <name evidence="2" type="ORF">AWR27_18955</name>
</gene>
<feature type="domain" description="SGNH hydrolase-type esterase" evidence="1">
    <location>
        <begin position="32"/>
        <end position="183"/>
    </location>
</feature>
<dbReference type="OrthoDB" id="9790057at2"/>
<dbReference type="STRING" id="1178516.AWR27_18955"/>
<dbReference type="KEGG" id="smon:AWR27_18955"/>
<dbReference type="GO" id="GO:0004622">
    <property type="term" value="F:phosphatidylcholine lysophospholipase activity"/>
    <property type="evidence" value="ECO:0007669"/>
    <property type="project" value="TreeGrafter"/>
</dbReference>
<dbReference type="SUPFAM" id="SSF52266">
    <property type="entry name" value="SGNH hydrolase"/>
    <property type="match status" value="1"/>
</dbReference>
<dbReference type="Gene3D" id="3.40.50.1110">
    <property type="entry name" value="SGNH hydrolase"/>
    <property type="match status" value="1"/>
</dbReference>
<accession>A0A1P9X4N9</accession>
<dbReference type="InterPro" id="IPR013830">
    <property type="entry name" value="SGNH_hydro"/>
</dbReference>
<proteinExistence type="predicted"/>
<name>A0A1P9X4N9_9BACT</name>